<reference evidence="2 3" key="1">
    <citation type="submission" date="2020-08" db="EMBL/GenBank/DDBJ databases">
        <title>Genome Sequencing of Nocardia wallacei strain FMUON74 and assembly.</title>
        <authorList>
            <person name="Toyokawa M."/>
            <person name="Uesaka K."/>
        </authorList>
    </citation>
    <scope>NUCLEOTIDE SEQUENCE [LARGE SCALE GENOMIC DNA]</scope>
    <source>
        <strain evidence="2 3">FMUON74</strain>
    </source>
</reference>
<evidence type="ECO:0000313" key="3">
    <source>
        <dbReference type="Proteomes" id="UP000516173"/>
    </source>
</evidence>
<name>A0A7G1KJK2_9NOCA</name>
<feature type="transmembrane region" description="Helical" evidence="1">
    <location>
        <begin position="45"/>
        <end position="63"/>
    </location>
</feature>
<keyword evidence="1" id="KW-0472">Membrane</keyword>
<evidence type="ECO:0000313" key="2">
    <source>
        <dbReference type="EMBL" id="BCK54726.1"/>
    </source>
</evidence>
<keyword evidence="1" id="KW-0812">Transmembrane</keyword>
<dbReference type="KEGG" id="nwl:NWFMUON74_24980"/>
<dbReference type="RefSeq" id="WP_187687942.1">
    <property type="nucleotide sequence ID" value="NZ_AP023396.1"/>
</dbReference>
<dbReference type="EMBL" id="AP023396">
    <property type="protein sequence ID" value="BCK54726.1"/>
    <property type="molecule type" value="Genomic_DNA"/>
</dbReference>
<keyword evidence="1" id="KW-1133">Transmembrane helix</keyword>
<dbReference type="GeneID" id="80347051"/>
<sequence>MIATGKAEVKARARGVEKGSVVLSLLVCSILTGGIAALTQSWFTSAIAFVLIILGLAVTFRILRPGR</sequence>
<proteinExistence type="predicted"/>
<evidence type="ECO:0000256" key="1">
    <source>
        <dbReference type="SAM" id="Phobius"/>
    </source>
</evidence>
<keyword evidence="3" id="KW-1185">Reference proteome</keyword>
<gene>
    <name evidence="2" type="ORF">NWFMUON74_24980</name>
</gene>
<feature type="transmembrane region" description="Helical" evidence="1">
    <location>
        <begin position="21"/>
        <end position="39"/>
    </location>
</feature>
<protein>
    <submittedName>
        <fullName evidence="2">Uncharacterized protein</fullName>
    </submittedName>
</protein>
<dbReference type="AlphaFoldDB" id="A0A7G1KJK2"/>
<organism evidence="2 3">
    <name type="scientific">Nocardia wallacei</name>
    <dbReference type="NCBI Taxonomy" id="480035"/>
    <lineage>
        <taxon>Bacteria</taxon>
        <taxon>Bacillati</taxon>
        <taxon>Actinomycetota</taxon>
        <taxon>Actinomycetes</taxon>
        <taxon>Mycobacteriales</taxon>
        <taxon>Nocardiaceae</taxon>
        <taxon>Nocardia</taxon>
    </lineage>
</organism>
<accession>A0A7G1KJK2</accession>
<dbReference type="Proteomes" id="UP000516173">
    <property type="component" value="Chromosome"/>
</dbReference>